<organism evidence="2 3">
    <name type="scientific">Paramuricea clavata</name>
    <name type="common">Red gorgonian</name>
    <name type="synonym">Violescent sea-whip</name>
    <dbReference type="NCBI Taxonomy" id="317549"/>
    <lineage>
        <taxon>Eukaryota</taxon>
        <taxon>Metazoa</taxon>
        <taxon>Cnidaria</taxon>
        <taxon>Anthozoa</taxon>
        <taxon>Octocorallia</taxon>
        <taxon>Malacalcyonacea</taxon>
        <taxon>Plexauridae</taxon>
        <taxon>Paramuricea</taxon>
    </lineage>
</organism>
<feature type="compositionally biased region" description="Polar residues" evidence="1">
    <location>
        <begin position="220"/>
        <end position="234"/>
    </location>
</feature>
<protein>
    <submittedName>
        <fullName evidence="2">Transposase domain-containing</fullName>
    </submittedName>
</protein>
<feature type="region of interest" description="Disordered" evidence="1">
    <location>
        <begin position="78"/>
        <end position="140"/>
    </location>
</feature>
<name>A0A7D9D5N5_PARCT</name>
<feature type="compositionally biased region" description="Basic residues" evidence="1">
    <location>
        <begin position="118"/>
        <end position="129"/>
    </location>
</feature>
<sequence>MDRFAIVEFTEENAVDVVPESWIEKQDEVFYCYYPRSNIQTRVRRMELPDKKLWSSYRIRILSYTDKYDKAVKRAKKAEETSQIETSDSEQEIGQTRKRRRQEVNYEEYEHDEENRKTKPIQTKKARHPKPCENAHESNRHGNMNQIGKSLLVPNPPAFLPRTPLSHRKTNSVGQVSGLHLYSTPSMNRSAEVIENRNTEQVQAKKAQHPKPCEDIPRPRTQSENMQRNDSSLLMPNPPAISPRTSLSHGKTNSVGQVSGLHLHSTPSTTRSAEVIDELQFSPPGDDDCIKEIFQSISSELQEMANDGQATSKNSESTQNYRTNVIVKLDTIIENQNEILVYLRQQSSKTQAAYDVVLEDVLPRPMDTLGEIQKLCLKLEQSKFKNTLVSYLAAQCGHSLGDTVRRIMAKLGTNKLWSLYSFKGRKGKLAFKGLNLCNVIIKSCVKCHEKATEPNIEEQISETLKHAPNKPGGSRYQTIKVHNDKCVFVDVTIDYEHKISKEVVAVDERDSLINDHRVEMGSE</sequence>
<feature type="compositionally biased region" description="Polar residues" evidence="1">
    <location>
        <begin position="243"/>
        <end position="252"/>
    </location>
</feature>
<keyword evidence="3" id="KW-1185">Reference proteome</keyword>
<dbReference type="OrthoDB" id="6616134at2759"/>
<feature type="compositionally biased region" description="Basic and acidic residues" evidence="1">
    <location>
        <begin position="130"/>
        <end position="140"/>
    </location>
</feature>
<dbReference type="PANTHER" id="PTHR34153">
    <property type="entry name" value="SI:CH211-262H13.3-RELATED-RELATED"/>
    <property type="match status" value="1"/>
</dbReference>
<comment type="caution">
    <text evidence="2">The sequence shown here is derived from an EMBL/GenBank/DDBJ whole genome shotgun (WGS) entry which is preliminary data.</text>
</comment>
<dbReference type="PANTHER" id="PTHR34153:SF2">
    <property type="entry name" value="SI:CH211-262H13.3-RELATED"/>
    <property type="match status" value="1"/>
</dbReference>
<dbReference type="EMBL" id="CACRXK020000012">
    <property type="protein sequence ID" value="CAB3976771.1"/>
    <property type="molecule type" value="Genomic_DNA"/>
</dbReference>
<dbReference type="AlphaFoldDB" id="A0A7D9D5N5"/>
<proteinExistence type="predicted"/>
<feature type="region of interest" description="Disordered" evidence="1">
    <location>
        <begin position="199"/>
        <end position="252"/>
    </location>
</feature>
<evidence type="ECO:0000313" key="3">
    <source>
        <dbReference type="Proteomes" id="UP001152795"/>
    </source>
</evidence>
<evidence type="ECO:0000256" key="1">
    <source>
        <dbReference type="SAM" id="MobiDB-lite"/>
    </source>
</evidence>
<dbReference type="InterPro" id="IPR016132">
    <property type="entry name" value="Phyto_chromo_attachment"/>
</dbReference>
<gene>
    <name evidence="2" type="ORF">PACLA_8A075378</name>
</gene>
<dbReference type="Proteomes" id="UP001152795">
    <property type="component" value="Unassembled WGS sequence"/>
</dbReference>
<dbReference type="PROSITE" id="PS50046">
    <property type="entry name" value="PHYTOCHROME_2"/>
    <property type="match status" value="1"/>
</dbReference>
<reference evidence="2" key="1">
    <citation type="submission" date="2020-04" db="EMBL/GenBank/DDBJ databases">
        <authorList>
            <person name="Alioto T."/>
            <person name="Alioto T."/>
            <person name="Gomez Garrido J."/>
        </authorList>
    </citation>
    <scope>NUCLEOTIDE SEQUENCE</scope>
    <source>
        <strain evidence="2">A484AB</strain>
    </source>
</reference>
<evidence type="ECO:0000313" key="2">
    <source>
        <dbReference type="EMBL" id="CAB3976771.1"/>
    </source>
</evidence>
<accession>A0A7D9D5N5</accession>